<name>A0A8S2K8L1_9BILA</name>
<feature type="transmembrane region" description="Helical" evidence="17">
    <location>
        <begin position="303"/>
        <end position="324"/>
    </location>
</feature>
<dbReference type="PANTHER" id="PTHR45628">
    <property type="entry name" value="VOLTAGE-DEPENDENT CALCIUM CHANNEL TYPE A SUBUNIT ALPHA-1"/>
    <property type="match status" value="1"/>
</dbReference>
<keyword evidence="6" id="KW-0677">Repeat</keyword>
<keyword evidence="14" id="KW-0479">Metal-binding</keyword>
<evidence type="ECO:0000313" key="21">
    <source>
        <dbReference type="Proteomes" id="UP000682733"/>
    </source>
</evidence>
<evidence type="ECO:0000256" key="3">
    <source>
        <dbReference type="ARBA" id="ARBA00022568"/>
    </source>
</evidence>
<keyword evidence="5 17" id="KW-0812">Transmembrane</keyword>
<evidence type="ECO:0000256" key="15">
    <source>
        <dbReference type="RuleBase" id="RU003808"/>
    </source>
</evidence>
<dbReference type="GO" id="GO:0046872">
    <property type="term" value="F:metal ion binding"/>
    <property type="evidence" value="ECO:0007669"/>
    <property type="project" value="UniProtKB-KW"/>
</dbReference>
<dbReference type="Proteomes" id="UP000682733">
    <property type="component" value="Unassembled WGS sequence"/>
</dbReference>
<evidence type="ECO:0000256" key="16">
    <source>
        <dbReference type="SAM" id="MobiDB-lite"/>
    </source>
</evidence>
<dbReference type="Gene3D" id="6.10.250.2500">
    <property type="match status" value="1"/>
</dbReference>
<feature type="transmembrane region" description="Helical" evidence="17">
    <location>
        <begin position="93"/>
        <end position="111"/>
    </location>
</feature>
<comment type="function">
    <text evidence="15">Voltage-sensitive calcium channels (VSCC) mediate the entry of calcium ions into excitable cells and are also involved in a variety of calcium-dependent processes, including muscle contraction, hormone or neurotransmitter release, gene expression, cell motility, cell division and cell death.</text>
</comment>
<dbReference type="FunFam" id="1.20.120.350:FF:000009">
    <property type="entry name" value="Voltage-dependent T-type calcium channel subunit alpha"/>
    <property type="match status" value="1"/>
</dbReference>
<keyword evidence="8 15" id="KW-0851">Voltage-gated channel</keyword>
<feature type="transmembrane region" description="Helical" evidence="17">
    <location>
        <begin position="131"/>
        <end position="152"/>
    </location>
</feature>
<accession>A0A8S2K8L1</accession>
<comment type="subcellular location">
    <subcellularLocation>
        <location evidence="1 15">Membrane</location>
        <topology evidence="1 15">Multi-pass membrane protein</topology>
    </subcellularLocation>
</comment>
<evidence type="ECO:0000256" key="11">
    <source>
        <dbReference type="ARBA" id="ARBA00023136"/>
    </source>
</evidence>
<evidence type="ECO:0000256" key="13">
    <source>
        <dbReference type="ARBA" id="ARBA00023303"/>
    </source>
</evidence>
<evidence type="ECO:0000313" key="20">
    <source>
        <dbReference type="EMBL" id="CAF3843009.1"/>
    </source>
</evidence>
<dbReference type="Gene3D" id="1.10.287.70">
    <property type="match status" value="1"/>
</dbReference>
<evidence type="ECO:0000256" key="5">
    <source>
        <dbReference type="ARBA" id="ARBA00022692"/>
    </source>
</evidence>
<evidence type="ECO:0000259" key="18">
    <source>
        <dbReference type="Pfam" id="PF00520"/>
    </source>
</evidence>
<keyword evidence="3 15" id="KW-0109">Calcium transport</keyword>
<feature type="domain" description="Ion transport" evidence="18">
    <location>
        <begin position="92"/>
        <end position="369"/>
    </location>
</feature>
<evidence type="ECO:0000256" key="2">
    <source>
        <dbReference type="ARBA" id="ARBA00022448"/>
    </source>
</evidence>
<keyword evidence="4 15" id="KW-0107">Calcium channel</keyword>
<evidence type="ECO:0000256" key="6">
    <source>
        <dbReference type="ARBA" id="ARBA00022737"/>
    </source>
</evidence>
<dbReference type="InterPro" id="IPR027359">
    <property type="entry name" value="Volt_channel_dom_sf"/>
</dbReference>
<dbReference type="EMBL" id="CAJNOK010009049">
    <property type="protein sequence ID" value="CAF1079733.1"/>
    <property type="molecule type" value="Genomic_DNA"/>
</dbReference>
<dbReference type="EMBL" id="CAJOBA010009066">
    <property type="protein sequence ID" value="CAF3843009.1"/>
    <property type="molecule type" value="Genomic_DNA"/>
</dbReference>
<reference evidence="20" key="1">
    <citation type="submission" date="2021-02" db="EMBL/GenBank/DDBJ databases">
        <authorList>
            <person name="Nowell W R."/>
        </authorList>
    </citation>
    <scope>NUCLEOTIDE SEQUENCE</scope>
</reference>
<dbReference type="FunFam" id="1.10.287.70:FF:000007">
    <property type="entry name" value="Voltage-dependent L-type calcium channel subunit alpha"/>
    <property type="match status" value="1"/>
</dbReference>
<evidence type="ECO:0000256" key="8">
    <source>
        <dbReference type="ARBA" id="ARBA00022882"/>
    </source>
</evidence>
<keyword evidence="13" id="KW-0407">Ion channel</keyword>
<feature type="region of interest" description="Disordered" evidence="16">
    <location>
        <begin position="1"/>
        <end position="29"/>
    </location>
</feature>
<feature type="transmembrane region" description="Helical" evidence="17">
    <location>
        <begin position="224"/>
        <end position="246"/>
    </location>
</feature>
<sequence length="439" mass="50475">MFPQLTSSYVDDEDDALPSLPQKKKAASTKTVHLLDIRTGKDGDEWRDVLRQIEARKRKRRQTQPKHPRRALFCLTLDNKLRKTCIRLVECKPFEYLVLLTIFCNFVTLALNKPLPNHDTSPKSRLEHIEYLFLATFTLEAILKVIAYGFCLHPNAYLRNGWNILDFAIIIVDFLSVILLKYDVQVFDVNSLRAFRVIRALKLVHGVPSLEIVHNSILRAMVPLLHIALLVLFVIIIYAIIGLELFCGKMHMTCYYNGTDIMPSPDEIRPCGENTGRQCPEGQECKDAGWVGPWYGIISFDNFGLAMLTVFQCITMEGWTPIMYRINDTVGREWSWIYFGSLIIVGSFMAVNLVLGVLTSEYSKESDKAKKRGDFKKLHEMQIIDEAYTNYMAWIRKTEIDKENEQQEDIDNKLNGELGKSGQKERKVEAGCAWLCMKM</sequence>
<dbReference type="Pfam" id="PF00520">
    <property type="entry name" value="Ion_trans"/>
    <property type="match status" value="1"/>
</dbReference>
<evidence type="ECO:0000256" key="14">
    <source>
        <dbReference type="PIRSR" id="PIRSR602077-1"/>
    </source>
</evidence>
<dbReference type="PRINTS" id="PR00167">
    <property type="entry name" value="CACHANNEL"/>
</dbReference>
<dbReference type="GO" id="GO:0005891">
    <property type="term" value="C:voltage-gated calcium channel complex"/>
    <property type="evidence" value="ECO:0007669"/>
    <property type="project" value="InterPro"/>
</dbReference>
<dbReference type="AlphaFoldDB" id="A0A8S2K8L1"/>
<feature type="transmembrane region" description="Helical" evidence="17">
    <location>
        <begin position="336"/>
        <end position="358"/>
    </location>
</feature>
<dbReference type="InterPro" id="IPR050599">
    <property type="entry name" value="VDCC_alpha-1_subunit"/>
</dbReference>
<evidence type="ECO:0000256" key="17">
    <source>
        <dbReference type="SAM" id="Phobius"/>
    </source>
</evidence>
<dbReference type="PANTHER" id="PTHR45628:SF1">
    <property type="entry name" value="VOLTAGE-DEPENDENT CALCIUM CHANNEL TYPE D SUBUNIT ALPHA-1"/>
    <property type="match status" value="1"/>
</dbReference>
<keyword evidence="7 14" id="KW-0106">Calcium</keyword>
<dbReference type="InterPro" id="IPR002077">
    <property type="entry name" value="VDCCAlpha1"/>
</dbReference>
<evidence type="ECO:0000313" key="19">
    <source>
        <dbReference type="EMBL" id="CAF1079733.1"/>
    </source>
</evidence>
<evidence type="ECO:0000256" key="7">
    <source>
        <dbReference type="ARBA" id="ARBA00022837"/>
    </source>
</evidence>
<evidence type="ECO:0000256" key="12">
    <source>
        <dbReference type="ARBA" id="ARBA00023180"/>
    </source>
</evidence>
<keyword evidence="10" id="KW-0406">Ion transport</keyword>
<dbReference type="SUPFAM" id="SSF81324">
    <property type="entry name" value="Voltage-gated potassium channels"/>
    <property type="match status" value="1"/>
</dbReference>
<dbReference type="GO" id="GO:0008331">
    <property type="term" value="F:high voltage-gated calcium channel activity"/>
    <property type="evidence" value="ECO:0007669"/>
    <property type="project" value="TreeGrafter"/>
</dbReference>
<comment type="caution">
    <text evidence="20">The sequence shown here is derived from an EMBL/GenBank/DDBJ whole genome shotgun (WGS) entry which is preliminary data.</text>
</comment>
<evidence type="ECO:0000256" key="10">
    <source>
        <dbReference type="ARBA" id="ARBA00023065"/>
    </source>
</evidence>
<evidence type="ECO:0000256" key="4">
    <source>
        <dbReference type="ARBA" id="ARBA00022673"/>
    </source>
</evidence>
<gene>
    <name evidence="19" type="ORF">OVA965_LOCUS18303</name>
    <name evidence="20" type="ORF">TMI583_LOCUS18317</name>
</gene>
<feature type="transmembrane region" description="Helical" evidence="17">
    <location>
        <begin position="164"/>
        <end position="182"/>
    </location>
</feature>
<dbReference type="GO" id="GO:0098703">
    <property type="term" value="P:calcium ion import across plasma membrane"/>
    <property type="evidence" value="ECO:0007669"/>
    <property type="project" value="TreeGrafter"/>
</dbReference>
<protein>
    <recommendedName>
        <fullName evidence="15">Voltage-dependent L-type calcium channel subunit alpha</fullName>
    </recommendedName>
</protein>
<evidence type="ECO:0000256" key="9">
    <source>
        <dbReference type="ARBA" id="ARBA00022989"/>
    </source>
</evidence>
<dbReference type="InterPro" id="IPR005821">
    <property type="entry name" value="Ion_trans_dom"/>
</dbReference>
<dbReference type="Proteomes" id="UP000677228">
    <property type="component" value="Unassembled WGS sequence"/>
</dbReference>
<keyword evidence="11 17" id="KW-0472">Membrane</keyword>
<feature type="binding site" evidence="14">
    <location>
        <position position="317"/>
    </location>
    <ligand>
        <name>Ca(2+)</name>
        <dbReference type="ChEBI" id="CHEBI:29108"/>
    </ligand>
</feature>
<evidence type="ECO:0000256" key="1">
    <source>
        <dbReference type="ARBA" id="ARBA00004141"/>
    </source>
</evidence>
<keyword evidence="9 17" id="KW-1133">Transmembrane helix</keyword>
<organism evidence="20 21">
    <name type="scientific">Didymodactylos carnosus</name>
    <dbReference type="NCBI Taxonomy" id="1234261"/>
    <lineage>
        <taxon>Eukaryota</taxon>
        <taxon>Metazoa</taxon>
        <taxon>Spiralia</taxon>
        <taxon>Gnathifera</taxon>
        <taxon>Rotifera</taxon>
        <taxon>Eurotatoria</taxon>
        <taxon>Bdelloidea</taxon>
        <taxon>Philodinida</taxon>
        <taxon>Philodinidae</taxon>
        <taxon>Didymodactylos</taxon>
    </lineage>
</organism>
<keyword evidence="2" id="KW-0813">Transport</keyword>
<keyword evidence="12" id="KW-0325">Glycoprotein</keyword>
<dbReference type="InterPro" id="IPR005446">
    <property type="entry name" value="VDCC_L_a1su"/>
</dbReference>
<dbReference type="PRINTS" id="PR01630">
    <property type="entry name" value="LVDCCALPHA1"/>
</dbReference>
<dbReference type="Gene3D" id="1.20.120.350">
    <property type="entry name" value="Voltage-gated potassium channels. Chain C"/>
    <property type="match status" value="1"/>
</dbReference>
<comment type="similarity">
    <text evidence="15">Belongs to the calcium channel alpha-1 subunit (TC 1.A.1.11) family.</text>
</comment>
<proteinExistence type="inferred from homology"/>